<evidence type="ECO:0000313" key="3">
    <source>
        <dbReference type="Proteomes" id="UP001152747"/>
    </source>
</evidence>
<dbReference type="Gene3D" id="3.20.20.190">
    <property type="entry name" value="Phosphatidylinositol (PI) phosphodiesterase"/>
    <property type="match status" value="1"/>
</dbReference>
<keyword evidence="3" id="KW-1185">Reference proteome</keyword>
<dbReference type="GO" id="GO:0008081">
    <property type="term" value="F:phosphoric diester hydrolase activity"/>
    <property type="evidence" value="ECO:0007669"/>
    <property type="project" value="InterPro"/>
</dbReference>
<dbReference type="PANTHER" id="PTHR13593:SF113">
    <property type="entry name" value="SI:DKEY-266F7.9"/>
    <property type="match status" value="1"/>
</dbReference>
<comment type="caution">
    <text evidence="2">The sequence shown here is derived from an EMBL/GenBank/DDBJ whole genome shotgun (WGS) entry which is preliminary data.</text>
</comment>
<dbReference type="PANTHER" id="PTHR13593">
    <property type="match status" value="1"/>
</dbReference>
<feature type="domain" description="Phosphatidylinositol-specific phospholipase C X" evidence="1">
    <location>
        <begin position="11"/>
        <end position="189"/>
    </location>
</feature>
<dbReference type="PROSITE" id="PS50007">
    <property type="entry name" value="PIPLC_X_DOMAIN"/>
    <property type="match status" value="1"/>
</dbReference>
<dbReference type="SMART" id="SM00148">
    <property type="entry name" value="PLCXc"/>
    <property type="match status" value="1"/>
</dbReference>
<accession>A0A9P1NB63</accession>
<dbReference type="OrthoDB" id="194775at2759"/>
<reference evidence="2" key="1">
    <citation type="submission" date="2022-11" db="EMBL/GenBank/DDBJ databases">
        <authorList>
            <person name="Kikuchi T."/>
        </authorList>
    </citation>
    <scope>NUCLEOTIDE SEQUENCE</scope>
    <source>
        <strain evidence="2">PS1010</strain>
    </source>
</reference>
<dbReference type="Proteomes" id="UP001152747">
    <property type="component" value="Unassembled WGS sequence"/>
</dbReference>
<dbReference type="SUPFAM" id="SSF51695">
    <property type="entry name" value="PLC-like phosphodiesterases"/>
    <property type="match status" value="1"/>
</dbReference>
<organism evidence="2 3">
    <name type="scientific">Caenorhabditis angaria</name>
    <dbReference type="NCBI Taxonomy" id="860376"/>
    <lineage>
        <taxon>Eukaryota</taxon>
        <taxon>Metazoa</taxon>
        <taxon>Ecdysozoa</taxon>
        <taxon>Nematoda</taxon>
        <taxon>Chromadorea</taxon>
        <taxon>Rhabditida</taxon>
        <taxon>Rhabditina</taxon>
        <taxon>Rhabditomorpha</taxon>
        <taxon>Rhabditoidea</taxon>
        <taxon>Rhabditidae</taxon>
        <taxon>Peloderinae</taxon>
        <taxon>Caenorhabditis</taxon>
    </lineage>
</organism>
<sequence>MHRWMADLPDELKQKPINRLLIPGSHDTGAHQLHVDYPLARDQKFSPLLRAVSKIPAVKLIIKRWSETQSLSITEQLNLGIRYLDIRLELATNNVDDKSPYLVHALYGAESPTFMQEIKQFMDDNPEEVVIIDVNHIYQMSETEFLQYFVLPIEQLFGRDSFCPVMVDIVNATISELVETNHRLIVVGPFCHNLHGIVYSMETVRSKWPNKNKIYELIKSMREEVTKFDETRFNVLQGVMTARFSDIATHLFSSLKKDLSLPGRKTTTDFVNSTTHQERQNMNIVITDQVNMDFVAAVINSNFKTEFE</sequence>
<dbReference type="EMBL" id="CANHGI010000006">
    <property type="protein sequence ID" value="CAI5455007.1"/>
    <property type="molecule type" value="Genomic_DNA"/>
</dbReference>
<dbReference type="AlphaFoldDB" id="A0A9P1NB63"/>
<dbReference type="InterPro" id="IPR051057">
    <property type="entry name" value="PI-PLC_domain"/>
</dbReference>
<proteinExistence type="predicted"/>
<dbReference type="GO" id="GO:0006629">
    <property type="term" value="P:lipid metabolic process"/>
    <property type="evidence" value="ECO:0007669"/>
    <property type="project" value="InterPro"/>
</dbReference>
<name>A0A9P1NB63_9PELO</name>
<dbReference type="Pfam" id="PF26146">
    <property type="entry name" value="PI-PLC_X"/>
    <property type="match status" value="1"/>
</dbReference>
<dbReference type="InterPro" id="IPR017946">
    <property type="entry name" value="PLC-like_Pdiesterase_TIM-brl"/>
</dbReference>
<protein>
    <recommendedName>
        <fullName evidence="1">Phosphatidylinositol-specific phospholipase C X domain-containing protein</fullName>
    </recommendedName>
</protein>
<dbReference type="InterPro" id="IPR000909">
    <property type="entry name" value="PLipase_C_PInositol-sp_X_dom"/>
</dbReference>
<evidence type="ECO:0000313" key="2">
    <source>
        <dbReference type="EMBL" id="CAI5455007.1"/>
    </source>
</evidence>
<evidence type="ECO:0000259" key="1">
    <source>
        <dbReference type="SMART" id="SM00148"/>
    </source>
</evidence>
<gene>
    <name evidence="2" type="ORF">CAMP_LOCUS17644</name>
</gene>